<feature type="compositionally biased region" description="Polar residues" evidence="1">
    <location>
        <begin position="261"/>
        <end position="273"/>
    </location>
</feature>
<feature type="region of interest" description="Disordered" evidence="1">
    <location>
        <begin position="248"/>
        <end position="282"/>
    </location>
</feature>
<evidence type="ECO:0000256" key="1">
    <source>
        <dbReference type="SAM" id="MobiDB-lite"/>
    </source>
</evidence>
<protein>
    <submittedName>
        <fullName evidence="2">Uncharacterized protein</fullName>
    </submittedName>
</protein>
<gene>
    <name evidence="2" type="ORF">Tci_061702</name>
</gene>
<accession>A0A6L2NYR7</accession>
<sequence length="331" mass="36386">MLDITRGDRVFNVDFIIVTVSPTTTINIPRGLYNVDVAATFRVSLTTVRDLDMLTKDIKVVKHDELLSGMTNDKRVVVMDALGAICDSIQAKNTNADVIPYKHSSYIAAVGGSRPKPSVAGGSKLDPSISKANFLLLFLENLCKGVNVSIPRKVVETVFLEDGLSIITSQIEDVLKESLTIGVPLIEDMRFTIETVTIKYEWKPPLYNLCKIFEHVHDRYPKNGSIPITIVTPNTGGHSVKQNLRYEQKETTSAPKKGATNLGNASKSSSMKNQPPKDIITSTKEGKITMYNSYAMDYESDEDVENVYDKSANLIHSKIGESSSSFTTATG</sequence>
<dbReference type="AlphaFoldDB" id="A0A6L2NYR7"/>
<organism evidence="2">
    <name type="scientific">Tanacetum cinerariifolium</name>
    <name type="common">Dalmatian daisy</name>
    <name type="synonym">Chrysanthemum cinerariifolium</name>
    <dbReference type="NCBI Taxonomy" id="118510"/>
    <lineage>
        <taxon>Eukaryota</taxon>
        <taxon>Viridiplantae</taxon>
        <taxon>Streptophyta</taxon>
        <taxon>Embryophyta</taxon>
        <taxon>Tracheophyta</taxon>
        <taxon>Spermatophyta</taxon>
        <taxon>Magnoliopsida</taxon>
        <taxon>eudicotyledons</taxon>
        <taxon>Gunneridae</taxon>
        <taxon>Pentapetalae</taxon>
        <taxon>asterids</taxon>
        <taxon>campanulids</taxon>
        <taxon>Asterales</taxon>
        <taxon>Asteraceae</taxon>
        <taxon>Asteroideae</taxon>
        <taxon>Anthemideae</taxon>
        <taxon>Anthemidinae</taxon>
        <taxon>Tanacetum</taxon>
    </lineage>
</organism>
<comment type="caution">
    <text evidence="2">The sequence shown here is derived from an EMBL/GenBank/DDBJ whole genome shotgun (WGS) entry which is preliminary data.</text>
</comment>
<reference evidence="2" key="1">
    <citation type="journal article" date="2019" name="Sci. Rep.">
        <title>Draft genome of Tanacetum cinerariifolium, the natural source of mosquito coil.</title>
        <authorList>
            <person name="Yamashiro T."/>
            <person name="Shiraishi A."/>
            <person name="Satake H."/>
            <person name="Nakayama K."/>
        </authorList>
    </citation>
    <scope>NUCLEOTIDE SEQUENCE</scope>
</reference>
<dbReference type="EMBL" id="BKCJ010010022">
    <property type="protein sequence ID" value="GEU89724.1"/>
    <property type="molecule type" value="Genomic_DNA"/>
</dbReference>
<evidence type="ECO:0000313" key="2">
    <source>
        <dbReference type="EMBL" id="GEU89724.1"/>
    </source>
</evidence>
<proteinExistence type="predicted"/>
<name>A0A6L2NYR7_TANCI</name>